<dbReference type="EMBL" id="JAPDGR010000754">
    <property type="protein sequence ID" value="KAJ2987677.1"/>
    <property type="molecule type" value="Genomic_DNA"/>
</dbReference>
<protein>
    <submittedName>
        <fullName evidence="1">Uncharacterized protein</fullName>
    </submittedName>
</protein>
<gene>
    <name evidence="1" type="ORF">NUW58_g4372</name>
</gene>
<keyword evidence="2" id="KW-1185">Reference proteome</keyword>
<organism evidence="1 2">
    <name type="scientific">Xylaria curta</name>
    <dbReference type="NCBI Taxonomy" id="42375"/>
    <lineage>
        <taxon>Eukaryota</taxon>
        <taxon>Fungi</taxon>
        <taxon>Dikarya</taxon>
        <taxon>Ascomycota</taxon>
        <taxon>Pezizomycotina</taxon>
        <taxon>Sordariomycetes</taxon>
        <taxon>Xylariomycetidae</taxon>
        <taxon>Xylariales</taxon>
        <taxon>Xylariaceae</taxon>
        <taxon>Xylaria</taxon>
    </lineage>
</organism>
<proteinExistence type="predicted"/>
<comment type="caution">
    <text evidence="1">The sequence shown here is derived from an EMBL/GenBank/DDBJ whole genome shotgun (WGS) entry which is preliminary data.</text>
</comment>
<evidence type="ECO:0000313" key="2">
    <source>
        <dbReference type="Proteomes" id="UP001143856"/>
    </source>
</evidence>
<accession>A0ACC1P8C1</accession>
<evidence type="ECO:0000313" key="1">
    <source>
        <dbReference type="EMBL" id="KAJ2987677.1"/>
    </source>
</evidence>
<dbReference type="Proteomes" id="UP001143856">
    <property type="component" value="Unassembled WGS sequence"/>
</dbReference>
<sequence>MCIYRKFVFLCNHTQLYPEAYLICTAQEERLSKGRTGPCDEVSTHRASTFRIMKTCEQCEDKKKTTERQFSNVKQKMAVLRQHLEETYSDCMKHLDEVGLKLDEEDEKDEKNEKSEESEVKEIDPTEAFLQMKKKEKYSHLMMLH</sequence>
<name>A0ACC1P8C1_9PEZI</name>
<reference evidence="1" key="1">
    <citation type="submission" date="2022-10" db="EMBL/GenBank/DDBJ databases">
        <title>Genome Sequence of Xylaria curta.</title>
        <authorList>
            <person name="Buettner E."/>
        </authorList>
    </citation>
    <scope>NUCLEOTIDE SEQUENCE</scope>
    <source>
        <strain evidence="1">Babe10</strain>
    </source>
</reference>